<feature type="domain" description="RNA polymerase sigma factor 70 region 4 type 2" evidence="6">
    <location>
        <begin position="107"/>
        <end position="157"/>
    </location>
</feature>
<feature type="domain" description="RNA polymerase sigma-70 region 2" evidence="5">
    <location>
        <begin position="9"/>
        <end position="76"/>
    </location>
</feature>
<dbReference type="GO" id="GO:0016987">
    <property type="term" value="F:sigma factor activity"/>
    <property type="evidence" value="ECO:0007669"/>
    <property type="project" value="UniProtKB-KW"/>
</dbReference>
<dbReference type="Proteomes" id="UP000184010">
    <property type="component" value="Unassembled WGS sequence"/>
</dbReference>
<dbReference type="Gene3D" id="1.10.10.10">
    <property type="entry name" value="Winged helix-like DNA-binding domain superfamily/Winged helix DNA-binding domain"/>
    <property type="match status" value="1"/>
</dbReference>
<keyword evidence="4" id="KW-0804">Transcription</keyword>
<dbReference type="Gene3D" id="1.10.1740.10">
    <property type="match status" value="1"/>
</dbReference>
<dbReference type="EMBL" id="FRDN01000006">
    <property type="protein sequence ID" value="SHN69832.1"/>
    <property type="molecule type" value="Genomic_DNA"/>
</dbReference>
<evidence type="ECO:0000256" key="1">
    <source>
        <dbReference type="ARBA" id="ARBA00010641"/>
    </source>
</evidence>
<evidence type="ECO:0000256" key="4">
    <source>
        <dbReference type="ARBA" id="ARBA00023163"/>
    </source>
</evidence>
<dbReference type="NCBIfam" id="TIGR02937">
    <property type="entry name" value="sigma70-ECF"/>
    <property type="match status" value="1"/>
</dbReference>
<dbReference type="GO" id="GO:0003677">
    <property type="term" value="F:DNA binding"/>
    <property type="evidence" value="ECO:0007669"/>
    <property type="project" value="InterPro"/>
</dbReference>
<evidence type="ECO:0000313" key="7">
    <source>
        <dbReference type="EMBL" id="SHN69832.1"/>
    </source>
</evidence>
<dbReference type="SUPFAM" id="SSF88659">
    <property type="entry name" value="Sigma3 and sigma4 domains of RNA polymerase sigma factors"/>
    <property type="match status" value="1"/>
</dbReference>
<dbReference type="InterPro" id="IPR013249">
    <property type="entry name" value="RNA_pol_sigma70_r4_t2"/>
</dbReference>
<dbReference type="STRING" id="1121395.SAMN02745215_01994"/>
<dbReference type="GO" id="GO:0006352">
    <property type="term" value="P:DNA-templated transcription initiation"/>
    <property type="evidence" value="ECO:0007669"/>
    <property type="project" value="InterPro"/>
</dbReference>
<keyword evidence="3" id="KW-0731">Sigma factor</keyword>
<dbReference type="AlphaFoldDB" id="A0A1M7TGG0"/>
<dbReference type="InterPro" id="IPR036388">
    <property type="entry name" value="WH-like_DNA-bd_sf"/>
</dbReference>
<protein>
    <submittedName>
        <fullName evidence="7">RNA polymerase sigma-70 factor, ECF subfamily</fullName>
    </submittedName>
</protein>
<name>A0A1M7TGG0_9FIRM</name>
<dbReference type="InterPro" id="IPR039425">
    <property type="entry name" value="RNA_pol_sigma-70-like"/>
</dbReference>
<dbReference type="Pfam" id="PF04542">
    <property type="entry name" value="Sigma70_r2"/>
    <property type="match status" value="1"/>
</dbReference>
<sequence>MELVMLAGLVDEYGDSLYKFCRSLTYSREDADDLFQETFSKIFEQLPKLNDSANPKGFIFSTAVFIWKGWKRKYARRNRLAPAEPLDENVPSNVSTEVSFMEQEEIRIVQELVEALPDKFKIPTILYYTVEMSVPDIAVTLKLPAGTVKSRLFKARKLVEKGLVAHQSVRFIRRLYIYPARPCVGPGHYR</sequence>
<dbReference type="RefSeq" id="WP_242954618.1">
    <property type="nucleotide sequence ID" value="NZ_FRDN01000006.1"/>
</dbReference>
<keyword evidence="8" id="KW-1185">Reference proteome</keyword>
<gene>
    <name evidence="7" type="ORF">SAMN02745215_01994</name>
</gene>
<evidence type="ECO:0000256" key="3">
    <source>
        <dbReference type="ARBA" id="ARBA00023082"/>
    </source>
</evidence>
<dbReference type="PANTHER" id="PTHR43133:SF60">
    <property type="entry name" value="RNA POLYMERASE SIGMA FACTOR SIGV"/>
    <property type="match status" value="1"/>
</dbReference>
<organism evidence="7 8">
    <name type="scientific">Desulfitobacterium chlororespirans DSM 11544</name>
    <dbReference type="NCBI Taxonomy" id="1121395"/>
    <lineage>
        <taxon>Bacteria</taxon>
        <taxon>Bacillati</taxon>
        <taxon>Bacillota</taxon>
        <taxon>Clostridia</taxon>
        <taxon>Eubacteriales</taxon>
        <taxon>Desulfitobacteriaceae</taxon>
        <taxon>Desulfitobacterium</taxon>
    </lineage>
</organism>
<evidence type="ECO:0000256" key="2">
    <source>
        <dbReference type="ARBA" id="ARBA00023015"/>
    </source>
</evidence>
<dbReference type="PANTHER" id="PTHR43133">
    <property type="entry name" value="RNA POLYMERASE ECF-TYPE SIGMA FACTO"/>
    <property type="match status" value="1"/>
</dbReference>
<dbReference type="Pfam" id="PF08281">
    <property type="entry name" value="Sigma70_r4_2"/>
    <property type="match status" value="1"/>
</dbReference>
<dbReference type="InterPro" id="IPR007627">
    <property type="entry name" value="RNA_pol_sigma70_r2"/>
</dbReference>
<dbReference type="InterPro" id="IPR014284">
    <property type="entry name" value="RNA_pol_sigma-70_dom"/>
</dbReference>
<accession>A0A1M7TGG0</accession>
<evidence type="ECO:0000313" key="8">
    <source>
        <dbReference type="Proteomes" id="UP000184010"/>
    </source>
</evidence>
<evidence type="ECO:0000259" key="6">
    <source>
        <dbReference type="Pfam" id="PF08281"/>
    </source>
</evidence>
<proteinExistence type="inferred from homology"/>
<evidence type="ECO:0000259" key="5">
    <source>
        <dbReference type="Pfam" id="PF04542"/>
    </source>
</evidence>
<dbReference type="SUPFAM" id="SSF88946">
    <property type="entry name" value="Sigma2 domain of RNA polymerase sigma factors"/>
    <property type="match status" value="1"/>
</dbReference>
<reference evidence="8" key="1">
    <citation type="submission" date="2016-12" db="EMBL/GenBank/DDBJ databases">
        <authorList>
            <person name="Varghese N."/>
            <person name="Submissions S."/>
        </authorList>
    </citation>
    <scope>NUCLEOTIDE SEQUENCE [LARGE SCALE GENOMIC DNA]</scope>
    <source>
        <strain evidence="8">DSM 11544</strain>
    </source>
</reference>
<comment type="similarity">
    <text evidence="1">Belongs to the sigma-70 factor family. ECF subfamily.</text>
</comment>
<dbReference type="InterPro" id="IPR013324">
    <property type="entry name" value="RNA_pol_sigma_r3/r4-like"/>
</dbReference>
<keyword evidence="2" id="KW-0805">Transcription regulation</keyword>
<dbReference type="InterPro" id="IPR013325">
    <property type="entry name" value="RNA_pol_sigma_r2"/>
</dbReference>